<evidence type="ECO:0000256" key="7">
    <source>
        <dbReference type="SAM" id="Phobius"/>
    </source>
</evidence>
<organism evidence="8 9">
    <name type="scientific">Aureimonas ureilytica</name>
    <dbReference type="NCBI Taxonomy" id="401562"/>
    <lineage>
        <taxon>Bacteria</taxon>
        <taxon>Pseudomonadati</taxon>
        <taxon>Pseudomonadota</taxon>
        <taxon>Alphaproteobacteria</taxon>
        <taxon>Hyphomicrobiales</taxon>
        <taxon>Aurantimonadaceae</taxon>
        <taxon>Aureimonas</taxon>
    </lineage>
</organism>
<reference evidence="8 9" key="1">
    <citation type="journal article" date="2016" name="Front. Microbiol.">
        <title>Genomic Resource of Rice Seed Associated Bacteria.</title>
        <authorList>
            <person name="Midha S."/>
            <person name="Bansal K."/>
            <person name="Sharma S."/>
            <person name="Kumar N."/>
            <person name="Patil P.P."/>
            <person name="Chaudhry V."/>
            <person name="Patil P.B."/>
        </authorList>
    </citation>
    <scope>NUCLEOTIDE SEQUENCE [LARGE SCALE GENOMIC DNA]</scope>
    <source>
        <strain evidence="8 9">NS226</strain>
    </source>
</reference>
<sequence length="340" mass="35168">MIRSLRKHGAAGLGRDAIHHVRSLFPGCLVSVVVALAATFLSEHYGGPVMLFALLLGIAFNFLSVEGACKPGIDFTSRTVLRFGVALLGVRITVSDAMMLGPAPILLAILGVATTIGVGVFLARSLRFPALFGLLTGGAVGICGASAALAIASVLPKREGARESDVIFTVVVVTTFSTIAMVLYPILLKQGLFSDAQIGIFLGATIHDVAQVVGAGFSISTEAGDAATLTKLLRVAMLVPVVLSISFFVSRGQSEGRVSVPGFLLGFVALVAINSLGLVPPVVATALSDLSRWALVAAIAALGMKTMLGQIVTVGPRALILILLETIWIAALGLAVVWFL</sequence>
<evidence type="ECO:0000256" key="1">
    <source>
        <dbReference type="ARBA" id="ARBA00004651"/>
    </source>
</evidence>
<keyword evidence="3" id="KW-1003">Cell membrane</keyword>
<dbReference type="Pfam" id="PF03601">
    <property type="entry name" value="Cons_hypoth698"/>
    <property type="match status" value="1"/>
</dbReference>
<dbReference type="PANTHER" id="PTHR30106">
    <property type="entry name" value="INNER MEMBRANE PROTEIN YEIH-RELATED"/>
    <property type="match status" value="1"/>
</dbReference>
<dbReference type="InterPro" id="IPR018383">
    <property type="entry name" value="UPF0324_pro"/>
</dbReference>
<feature type="transmembrane region" description="Helical" evidence="7">
    <location>
        <begin position="47"/>
        <end position="68"/>
    </location>
</feature>
<proteinExistence type="inferred from homology"/>
<dbReference type="PATRIC" id="fig|401562.3.peg.2733"/>
<evidence type="ECO:0000256" key="4">
    <source>
        <dbReference type="ARBA" id="ARBA00022692"/>
    </source>
</evidence>
<gene>
    <name evidence="8" type="ORF">NS226_15135</name>
</gene>
<comment type="caution">
    <text evidence="8">The sequence shown here is derived from an EMBL/GenBank/DDBJ whole genome shotgun (WGS) entry which is preliminary data.</text>
</comment>
<dbReference type="AlphaFoldDB" id="A0A175R5V7"/>
<keyword evidence="4 7" id="KW-0812">Transmembrane</keyword>
<dbReference type="GO" id="GO:0005886">
    <property type="term" value="C:plasma membrane"/>
    <property type="evidence" value="ECO:0007669"/>
    <property type="project" value="UniProtKB-SubCell"/>
</dbReference>
<evidence type="ECO:0000256" key="5">
    <source>
        <dbReference type="ARBA" id="ARBA00022989"/>
    </source>
</evidence>
<keyword evidence="6 7" id="KW-0472">Membrane</keyword>
<feature type="transmembrane region" description="Helical" evidence="7">
    <location>
        <begin position="232"/>
        <end position="250"/>
    </location>
</feature>
<dbReference type="EMBL" id="LDPZ01000031">
    <property type="protein sequence ID" value="KTQ92633.1"/>
    <property type="molecule type" value="Genomic_DNA"/>
</dbReference>
<feature type="transmembrane region" description="Helical" evidence="7">
    <location>
        <begin position="290"/>
        <end position="308"/>
    </location>
</feature>
<keyword evidence="5 7" id="KW-1133">Transmembrane helix</keyword>
<name>A0A175R5V7_9HYPH</name>
<evidence type="ECO:0000256" key="3">
    <source>
        <dbReference type="ARBA" id="ARBA00022475"/>
    </source>
</evidence>
<comment type="similarity">
    <text evidence="2">Belongs to the UPF0324 family.</text>
</comment>
<protein>
    <submittedName>
        <fullName evidence="8">Membrane protein</fullName>
    </submittedName>
</protein>
<accession>A0A175R5V7</accession>
<feature type="transmembrane region" description="Helical" evidence="7">
    <location>
        <begin position="105"/>
        <end position="123"/>
    </location>
</feature>
<feature type="transmembrane region" description="Helical" evidence="7">
    <location>
        <begin position="262"/>
        <end position="284"/>
    </location>
</feature>
<dbReference type="RefSeq" id="WP_058635666.1">
    <property type="nucleotide sequence ID" value="NZ_LDPZ01000031.1"/>
</dbReference>
<feature type="transmembrane region" description="Helical" evidence="7">
    <location>
        <begin position="320"/>
        <end position="339"/>
    </location>
</feature>
<feature type="transmembrane region" description="Helical" evidence="7">
    <location>
        <begin position="199"/>
        <end position="220"/>
    </location>
</feature>
<dbReference type="OrthoDB" id="5393513at2"/>
<feature type="transmembrane region" description="Helical" evidence="7">
    <location>
        <begin position="21"/>
        <end position="41"/>
    </location>
</feature>
<evidence type="ECO:0000256" key="6">
    <source>
        <dbReference type="ARBA" id="ARBA00023136"/>
    </source>
</evidence>
<dbReference type="STRING" id="401562.NS365_09970"/>
<feature type="transmembrane region" description="Helical" evidence="7">
    <location>
        <begin position="130"/>
        <end position="154"/>
    </location>
</feature>
<evidence type="ECO:0000313" key="8">
    <source>
        <dbReference type="EMBL" id="KTQ92633.1"/>
    </source>
</evidence>
<dbReference type="Proteomes" id="UP000078272">
    <property type="component" value="Unassembled WGS sequence"/>
</dbReference>
<comment type="subcellular location">
    <subcellularLocation>
        <location evidence="1">Cell membrane</location>
        <topology evidence="1">Multi-pass membrane protein</topology>
    </subcellularLocation>
</comment>
<dbReference type="PANTHER" id="PTHR30106:SF2">
    <property type="entry name" value="UPF0324 INNER MEMBRANE PROTEIN YEIH"/>
    <property type="match status" value="1"/>
</dbReference>
<evidence type="ECO:0000256" key="2">
    <source>
        <dbReference type="ARBA" id="ARBA00007977"/>
    </source>
</evidence>
<feature type="transmembrane region" description="Helical" evidence="7">
    <location>
        <begin position="166"/>
        <end position="187"/>
    </location>
</feature>
<evidence type="ECO:0000313" key="9">
    <source>
        <dbReference type="Proteomes" id="UP000078272"/>
    </source>
</evidence>